<dbReference type="Proteomes" id="UP000002420">
    <property type="component" value="Chromosome"/>
</dbReference>
<dbReference type="InterPro" id="IPR037883">
    <property type="entry name" value="Knr4/Smi1-like_sf"/>
</dbReference>
<dbReference type="KEGG" id="glo:Glov_0023"/>
<dbReference type="SUPFAM" id="SSF160631">
    <property type="entry name" value="SMI1/KNR4-like"/>
    <property type="match status" value="1"/>
</dbReference>
<dbReference type="EMBL" id="CP001089">
    <property type="protein sequence ID" value="ACD93761.1"/>
    <property type="molecule type" value="Genomic_DNA"/>
</dbReference>
<name>B3E8Q8_TRIL1</name>
<dbReference type="HOGENOM" id="CLU_541588_0_0_7"/>
<dbReference type="RefSeq" id="WP_012468120.1">
    <property type="nucleotide sequence ID" value="NC_010814.1"/>
</dbReference>
<evidence type="ECO:0000313" key="1">
    <source>
        <dbReference type="EMBL" id="ACD93761.1"/>
    </source>
</evidence>
<organism evidence="1 2">
    <name type="scientific">Trichlorobacter lovleyi (strain ATCC BAA-1151 / DSM 17278 / SZ)</name>
    <name type="common">Geobacter lovleyi</name>
    <dbReference type="NCBI Taxonomy" id="398767"/>
    <lineage>
        <taxon>Bacteria</taxon>
        <taxon>Pseudomonadati</taxon>
        <taxon>Thermodesulfobacteriota</taxon>
        <taxon>Desulfuromonadia</taxon>
        <taxon>Geobacterales</taxon>
        <taxon>Geobacteraceae</taxon>
        <taxon>Trichlorobacter</taxon>
    </lineage>
</organism>
<protein>
    <recommendedName>
        <fullName evidence="3">Knr4/Smi1-like domain-containing protein</fullName>
    </recommendedName>
</protein>
<keyword evidence="2" id="KW-1185">Reference proteome</keyword>
<proteinExistence type="predicted"/>
<dbReference type="AlphaFoldDB" id="B3E8Q8"/>
<gene>
    <name evidence="1" type="ordered locus">Glov_0023</name>
</gene>
<accession>B3E8Q8</accession>
<sequence length="503" mass="57968">MEYSDVVIKQTKIAWEFLEQARPLITYTKLVPVSEEQISQYEQKQNKIVPPDYRYWLTLHGSGLIEFLEGTLEIVSIFELMECDGRTVSSDDPQDSWKRIYIGYPGAPITTALDSTIIDENGCAPVIITEEYGNKVDKVLASSWPMYVVRSVIEIASSLKGNTKVGTFTDEQVKAIEELSCQDIFLLDDSMRKAIERAEAHNHTCCAEMDDKNSNSEMLNSMLDFFDECLEAKKSRKLIPRLLSRLNTVFSKDDAFTETVTQLEVQIEKGYASLNDDLFFHNKVEPHHAKKLKVLLGHPRRQLRKLAEEGWLRINPGEAEKQAERAWDWLTCAENWMIVDKSGRESIRCLREAEKRAEDFTAWSACVDFWKDKIKDKDEARRCLLIAEEHVEHTNLGAVINLIQLAKCWIEFNERERARNVLLRSDAIPDAADGEMIWLAQIWREDFNDIESAKKCLKRAELLAAHEPYSLDRILEEWKAIGDQDEVKRFTAANSRYLADCEL</sequence>
<evidence type="ECO:0000313" key="2">
    <source>
        <dbReference type="Proteomes" id="UP000002420"/>
    </source>
</evidence>
<dbReference type="STRING" id="398767.Glov_0023"/>
<reference evidence="1 2" key="1">
    <citation type="submission" date="2008-05" db="EMBL/GenBank/DDBJ databases">
        <title>Complete sequence of chromosome of Geobacter lovleyi SZ.</title>
        <authorList>
            <consortium name="US DOE Joint Genome Institute"/>
            <person name="Lucas S."/>
            <person name="Copeland A."/>
            <person name="Lapidus A."/>
            <person name="Glavina del Rio T."/>
            <person name="Dalin E."/>
            <person name="Tice H."/>
            <person name="Bruce D."/>
            <person name="Goodwin L."/>
            <person name="Pitluck S."/>
            <person name="Chertkov O."/>
            <person name="Meincke L."/>
            <person name="Brettin T."/>
            <person name="Detter J.C."/>
            <person name="Han C."/>
            <person name="Tapia R."/>
            <person name="Kuske C.R."/>
            <person name="Schmutz J."/>
            <person name="Larimer F."/>
            <person name="Land M."/>
            <person name="Hauser L."/>
            <person name="Kyrpides N."/>
            <person name="Mikhailova N."/>
            <person name="Sung Y."/>
            <person name="Fletcher K.E."/>
            <person name="Ritalahti K.M."/>
            <person name="Loeffler F.E."/>
            <person name="Richardson P."/>
        </authorList>
    </citation>
    <scope>NUCLEOTIDE SEQUENCE [LARGE SCALE GENOMIC DNA]</scope>
    <source>
        <strain evidence="2">ATCC BAA-1151 / DSM 17278 / SZ</strain>
    </source>
</reference>
<evidence type="ECO:0008006" key="3">
    <source>
        <dbReference type="Google" id="ProtNLM"/>
    </source>
</evidence>